<gene>
    <name evidence="9" type="ORF">GQR91_01405</name>
    <name evidence="10" type="ORF">SAMN05216557_10912</name>
</gene>
<evidence type="ECO:0000313" key="11">
    <source>
        <dbReference type="Proteomes" id="UP000323502"/>
    </source>
</evidence>
<comment type="similarity">
    <text evidence="4">Belongs to the TonB-dependent receptor family.</text>
</comment>
<dbReference type="EMBL" id="FNBI01000009">
    <property type="protein sequence ID" value="SDG01019.1"/>
    <property type="molecule type" value="Genomic_DNA"/>
</dbReference>
<evidence type="ECO:0000313" key="9">
    <source>
        <dbReference type="EMBL" id="MWC42318.1"/>
    </source>
</evidence>
<dbReference type="Pfam" id="PF07715">
    <property type="entry name" value="Plug"/>
    <property type="match status" value="1"/>
</dbReference>
<dbReference type="EMBL" id="WSUT01000002">
    <property type="protein sequence ID" value="MWC42318.1"/>
    <property type="molecule type" value="Genomic_DNA"/>
</dbReference>
<dbReference type="NCBIfam" id="TIGR01782">
    <property type="entry name" value="TonB-Xanth-Caul"/>
    <property type="match status" value="1"/>
</dbReference>
<keyword evidence="4" id="KW-0798">TonB box</keyword>
<evidence type="ECO:0000259" key="8">
    <source>
        <dbReference type="Pfam" id="PF07715"/>
    </source>
</evidence>
<dbReference type="Proteomes" id="UP000323502">
    <property type="component" value="Unassembled WGS sequence"/>
</dbReference>
<feature type="region of interest" description="Disordered" evidence="5">
    <location>
        <begin position="688"/>
        <end position="707"/>
    </location>
</feature>
<evidence type="ECO:0000256" key="4">
    <source>
        <dbReference type="RuleBase" id="RU003357"/>
    </source>
</evidence>
<evidence type="ECO:0000313" key="10">
    <source>
        <dbReference type="EMBL" id="SDG01019.1"/>
    </source>
</evidence>
<comment type="subcellular location">
    <subcellularLocation>
        <location evidence="1 4">Cell outer membrane</location>
    </subcellularLocation>
</comment>
<dbReference type="InterPro" id="IPR037066">
    <property type="entry name" value="Plug_dom_sf"/>
</dbReference>
<dbReference type="Gene3D" id="2.170.130.10">
    <property type="entry name" value="TonB-dependent receptor, plug domain"/>
    <property type="match status" value="1"/>
</dbReference>
<feature type="domain" description="TonB-dependent receptor plug" evidence="8">
    <location>
        <begin position="86"/>
        <end position="195"/>
    </location>
</feature>
<dbReference type="InterPro" id="IPR000531">
    <property type="entry name" value="Beta-barrel_TonB"/>
</dbReference>
<feature type="signal peptide" evidence="6">
    <location>
        <begin position="1"/>
        <end position="42"/>
    </location>
</feature>
<dbReference type="OrthoDB" id="5476657at2"/>
<dbReference type="GO" id="GO:0009279">
    <property type="term" value="C:cell outer membrane"/>
    <property type="evidence" value="ECO:0007669"/>
    <property type="project" value="UniProtKB-SubCell"/>
</dbReference>
<keyword evidence="6" id="KW-0732">Signal</keyword>
<dbReference type="InterPro" id="IPR010104">
    <property type="entry name" value="TonB_rcpt_bac"/>
</dbReference>
<dbReference type="PANTHER" id="PTHR40980">
    <property type="entry name" value="PLUG DOMAIN-CONTAINING PROTEIN"/>
    <property type="match status" value="1"/>
</dbReference>
<keyword evidence="11" id="KW-1185">Reference proteome</keyword>
<evidence type="ECO:0000256" key="6">
    <source>
        <dbReference type="SAM" id="SignalP"/>
    </source>
</evidence>
<dbReference type="SUPFAM" id="SSF56935">
    <property type="entry name" value="Porins"/>
    <property type="match status" value="1"/>
</dbReference>
<protein>
    <submittedName>
        <fullName evidence="10">TonB-dependent receptor</fullName>
    </submittedName>
</protein>
<dbReference type="AlphaFoldDB" id="A0A1G7QT25"/>
<dbReference type="InterPro" id="IPR012910">
    <property type="entry name" value="Plug_dom"/>
</dbReference>
<feature type="domain" description="TonB-dependent receptor-like beta-barrel" evidence="7">
    <location>
        <begin position="464"/>
        <end position="900"/>
    </location>
</feature>
<evidence type="ECO:0000259" key="7">
    <source>
        <dbReference type="Pfam" id="PF00593"/>
    </source>
</evidence>
<dbReference type="InterPro" id="IPR036942">
    <property type="entry name" value="Beta-barrel_TonB_sf"/>
</dbReference>
<reference evidence="9 12" key="2">
    <citation type="submission" date="2019-12" db="EMBL/GenBank/DDBJ databases">
        <authorList>
            <person name="Zheng J."/>
        </authorList>
    </citation>
    <scope>NUCLEOTIDE SEQUENCE [LARGE SCALE GENOMIC DNA]</scope>
    <source>
        <strain evidence="9 12">DSM 27347</strain>
    </source>
</reference>
<organism evidence="10 11">
    <name type="scientific">Sphingomonas carotinifaciens</name>
    <dbReference type="NCBI Taxonomy" id="1166323"/>
    <lineage>
        <taxon>Bacteria</taxon>
        <taxon>Pseudomonadati</taxon>
        <taxon>Pseudomonadota</taxon>
        <taxon>Alphaproteobacteria</taxon>
        <taxon>Sphingomonadales</taxon>
        <taxon>Sphingomonadaceae</taxon>
        <taxon>Sphingomonas</taxon>
    </lineage>
</organism>
<evidence type="ECO:0000313" key="12">
    <source>
        <dbReference type="Proteomes" id="UP000436801"/>
    </source>
</evidence>
<dbReference type="Proteomes" id="UP000436801">
    <property type="component" value="Unassembled WGS sequence"/>
</dbReference>
<keyword evidence="10" id="KW-0675">Receptor</keyword>
<evidence type="ECO:0000256" key="3">
    <source>
        <dbReference type="ARBA" id="ARBA00023237"/>
    </source>
</evidence>
<dbReference type="PANTHER" id="PTHR40980:SF4">
    <property type="entry name" value="TONB-DEPENDENT RECEPTOR-LIKE BETA-BARREL DOMAIN-CONTAINING PROTEIN"/>
    <property type="match status" value="1"/>
</dbReference>
<evidence type="ECO:0000256" key="5">
    <source>
        <dbReference type="SAM" id="MobiDB-lite"/>
    </source>
</evidence>
<keyword evidence="3" id="KW-0998">Cell outer membrane</keyword>
<sequence length="940" mass="101788">MFIALPLPDFRQRRLRAPARHLLCATSALVGALAFAPVAATAQALAPAVEEGTPQSEASRSISEALTGDIVVNGRRDRSALSEERSAIGVTDIVTTGDVAINSQTNVTDLARRLPGVSVARDQGRNQSATGEAQFATIRGFDTGFNAYTLDGLRLPQTAGSSRAISLNLFSPFAIGGLAVDKTPGAAKDADAIAGIIDLRTPTAFDFSTSFTRARVLAQGADLAIDREQQGWGGAIGLDAARRFGADHQFGLYLAGYYEERANAAESTAVQNDYKTTRFGVGTARANADALSADGVQWNFYNNAIKRYGATGALDVRTEPLDLYARVNYATYRNTNTMNQTALRNEVTTGQTNPNPNRAGNRSYNAEGLYTPYGINPASYFRTEDIEQELFSAQIGARAHWNGFTAALEGAYADGRFDQPRRIEAAFRGISYIGTPGQTGTAREGLTVDLSDPKSPRPVLSPGAVGYVGSLDRPSQLYVQQGYDYLTETKKTLRGSIGWDGTAILRRLEVGGLYEDSDRTGRTLAPDATRFRFQTPLQAGPFAGPTVNQYLGYVLKDFLDYYPPRAIKVLSRNQLDSQAAQFSAQVPVPAATINQGLLDGNETRKAIYASATLEAGTFEIMPGIRYEDNAYSARFWQGQDATARFVNGGRRYDHLDPSLLAAWRPNEHWVVRGAVRSSYARPAFDQLAGPTRRSSENGGTQVTITEPNPDLKPVEAWSYDLGLEYYGGVGRYAQIAVYHKDLSNILVPTGTRSFAQGSQQAGGQTIILVRPANGRGGKATGIEASGRFTLGDMVGSPMLQGLGIGGNVTWQHTEATYRIAANDIRTSRLPQAPDLIYNAELFYAAGPVRANLWYNRTSRILTTVQDSQPDIYLQPVGELNFGLAFAATDHLELGVSARNLLDQHALWATVGEGERYIAPDRAGGYMKTGRVFQFSLTMTM</sequence>
<evidence type="ECO:0000256" key="2">
    <source>
        <dbReference type="ARBA" id="ARBA00023136"/>
    </source>
</evidence>
<feature type="compositionally biased region" description="Polar residues" evidence="5">
    <location>
        <begin position="696"/>
        <end position="706"/>
    </location>
</feature>
<proteinExistence type="inferred from homology"/>
<name>A0A1G7QT25_9SPHN</name>
<feature type="chain" id="PRO_5036019219" evidence="6">
    <location>
        <begin position="43"/>
        <end position="940"/>
    </location>
</feature>
<dbReference type="Pfam" id="PF00593">
    <property type="entry name" value="TonB_dep_Rec_b-barrel"/>
    <property type="match status" value="1"/>
</dbReference>
<dbReference type="Gene3D" id="2.40.170.20">
    <property type="entry name" value="TonB-dependent receptor, beta-barrel domain"/>
    <property type="match status" value="1"/>
</dbReference>
<reference evidence="10 11" key="1">
    <citation type="submission" date="2016-10" db="EMBL/GenBank/DDBJ databases">
        <authorList>
            <person name="Varghese N."/>
            <person name="Submissions S."/>
        </authorList>
    </citation>
    <scope>NUCLEOTIDE SEQUENCE [LARGE SCALE GENOMIC DNA]</scope>
    <source>
        <strain evidence="10 11">S7-754</strain>
    </source>
</reference>
<accession>A0A1G7QT25</accession>
<dbReference type="RefSeq" id="WP_149683327.1">
    <property type="nucleotide sequence ID" value="NZ_FNBI01000009.1"/>
</dbReference>
<evidence type="ECO:0000256" key="1">
    <source>
        <dbReference type="ARBA" id="ARBA00004442"/>
    </source>
</evidence>
<keyword evidence="2 4" id="KW-0472">Membrane</keyword>